<dbReference type="EMBL" id="JANJQO010000125">
    <property type="protein sequence ID" value="KAJ2981522.1"/>
    <property type="molecule type" value="Genomic_DNA"/>
</dbReference>
<evidence type="ECO:0000313" key="2">
    <source>
        <dbReference type="Proteomes" id="UP001143910"/>
    </source>
</evidence>
<sequence>MSLQDPDYSCYTNITGNTDVGGPGILGSFTFTAWLTIALSGFLAWDEVIKLKKESRQDSQELPADALQDHPPGHRLIGPRTNTFLRSYVAPPRDANGQPSNPSLPILNGELTDRPGSRPSPRHHHRVVPDRDGFEYILSIRRLPSPPVLALTTRVSALLGTLCDLQAITGLGIVVAGMSQWSGISFYHEQLALLYYSMTLNSFWAARVNYMSWDDQVRGAARARLVMRRLVIIAASALNLAWQIYIYWREKWSGQWPHNDEHNVPDGHCYRYKDRSNPTFVLVFWGLGQLIFTVTMCLGMSHYTCWINGHFLTGTEIAALWLWGWLQHFRNLCRRPQEPSLTFAQLLGRRGRGLLDVWSYGEGFYPFSWLVYVAFMTYNTWGVASLVALNRSMVEDRELVTWGFGQVLPVIMLFSIVYAALDVYVAGMEEEGQEQTSFKYLPTGTVKELIDQPLFGFHY</sequence>
<comment type="caution">
    <text evidence="1">The sequence shown here is derived from an EMBL/GenBank/DDBJ whole genome shotgun (WGS) entry which is preliminary data.</text>
</comment>
<protein>
    <submittedName>
        <fullName evidence="1">Uncharacterized protein</fullName>
    </submittedName>
</protein>
<evidence type="ECO:0000313" key="1">
    <source>
        <dbReference type="EMBL" id="KAJ2981522.1"/>
    </source>
</evidence>
<gene>
    <name evidence="1" type="ORF">NQ176_g1971</name>
</gene>
<keyword evidence="2" id="KW-1185">Reference proteome</keyword>
<name>A0ACC1NQG6_9HYPO</name>
<reference evidence="1" key="1">
    <citation type="submission" date="2022-08" db="EMBL/GenBank/DDBJ databases">
        <title>Genome Sequence of Lecanicillium fungicola.</title>
        <authorList>
            <person name="Buettner E."/>
        </authorList>
    </citation>
    <scope>NUCLEOTIDE SEQUENCE</scope>
    <source>
        <strain evidence="1">Babe33</strain>
    </source>
</reference>
<accession>A0ACC1NQG6</accession>
<organism evidence="1 2">
    <name type="scientific">Zarea fungicola</name>
    <dbReference type="NCBI Taxonomy" id="93591"/>
    <lineage>
        <taxon>Eukaryota</taxon>
        <taxon>Fungi</taxon>
        <taxon>Dikarya</taxon>
        <taxon>Ascomycota</taxon>
        <taxon>Pezizomycotina</taxon>
        <taxon>Sordariomycetes</taxon>
        <taxon>Hypocreomycetidae</taxon>
        <taxon>Hypocreales</taxon>
        <taxon>Cordycipitaceae</taxon>
        <taxon>Zarea</taxon>
    </lineage>
</organism>
<dbReference type="Proteomes" id="UP001143910">
    <property type="component" value="Unassembled WGS sequence"/>
</dbReference>
<proteinExistence type="predicted"/>